<evidence type="ECO:0000313" key="1">
    <source>
        <dbReference type="Araport" id="AT5G36280"/>
    </source>
</evidence>
<gene>
    <name evidence="1" type="ordered locus">At5g36280</name>
    <name evidence="2" type="ordered locus">AXX17_At5g33650</name>
</gene>
<accession>A0A178UFI5</accession>
<reference evidence="3" key="1">
    <citation type="journal article" date="2016" name="Proc. Natl. Acad. Sci. U.S.A.">
        <title>Chromosome-level assembly of Arabidopsis thaliana Ler reveals the extent of translocation and inversion polymorphisms.</title>
        <authorList>
            <person name="Zapata L."/>
            <person name="Ding J."/>
            <person name="Willing E.M."/>
            <person name="Hartwig B."/>
            <person name="Bezdan D."/>
            <person name="Jiao W.B."/>
            <person name="Patel V."/>
            <person name="Velikkakam James G."/>
            <person name="Koornneef M."/>
            <person name="Ossowski S."/>
            <person name="Schneeberger K."/>
        </authorList>
    </citation>
    <scope>NUCLEOTIDE SEQUENCE [LARGE SCALE GENOMIC DNA]</scope>
    <source>
        <strain evidence="3">cv. Landsberg erecta</strain>
    </source>
</reference>
<proteinExistence type="predicted"/>
<evidence type="ECO:0000313" key="2">
    <source>
        <dbReference type="EMBL" id="OAO92568.1"/>
    </source>
</evidence>
<dbReference type="EMBL" id="LUHQ01000005">
    <property type="protein sequence ID" value="OAO92568.1"/>
    <property type="molecule type" value="Genomic_DNA"/>
</dbReference>
<sequence>MAARGALLKYLIVNVTPSLQISSRITSPPLYVLLRRFSKEVRAFLYTSEVTYRFLSIVKNFQKFEPSKVFSDSYL</sequence>
<dbReference type="AlphaFoldDB" id="A0A178UFI5"/>
<dbReference type="Proteomes" id="UP000078284">
    <property type="component" value="Chromosome 5"/>
</dbReference>
<organism evidence="2 3">
    <name type="scientific">Arabidopsis thaliana</name>
    <name type="common">Mouse-ear cress</name>
    <dbReference type="NCBI Taxonomy" id="3702"/>
    <lineage>
        <taxon>Eukaryota</taxon>
        <taxon>Viridiplantae</taxon>
        <taxon>Streptophyta</taxon>
        <taxon>Embryophyta</taxon>
        <taxon>Tracheophyta</taxon>
        <taxon>Spermatophyta</taxon>
        <taxon>Magnoliopsida</taxon>
        <taxon>eudicotyledons</taxon>
        <taxon>Gunneridae</taxon>
        <taxon>Pentapetalae</taxon>
        <taxon>rosids</taxon>
        <taxon>malvids</taxon>
        <taxon>Brassicales</taxon>
        <taxon>Brassicaceae</taxon>
        <taxon>Camelineae</taxon>
        <taxon>Arabidopsis</taxon>
    </lineage>
</organism>
<comment type="caution">
    <text evidence="2">The sequence shown here is derived from an EMBL/GenBank/DDBJ whole genome shotgun (WGS) entry which is preliminary data.</text>
</comment>
<dbReference type="KEGG" id="ath:AT5G36280"/>
<protein>
    <submittedName>
        <fullName evidence="2">Uncharacterized protein</fullName>
    </submittedName>
</protein>
<dbReference type="Araport" id="AT5G36280"/>
<evidence type="ECO:0000313" key="3">
    <source>
        <dbReference type="Proteomes" id="UP000078284"/>
    </source>
</evidence>
<dbReference type="GeneID" id="833626"/>
<name>A0A178UFI5_ARATH</name>
<dbReference type="ExpressionAtlas" id="A0A178UFI5">
    <property type="expression patterns" value="baseline and differential"/>
</dbReference>
<dbReference type="SMR" id="A0A178UFI5"/>